<feature type="transmembrane region" description="Helical" evidence="2">
    <location>
        <begin position="126"/>
        <end position="143"/>
    </location>
</feature>
<name>A0ABQ1I1G0_9ALTE</name>
<dbReference type="Gene3D" id="3.30.70.270">
    <property type="match status" value="1"/>
</dbReference>
<comment type="caution">
    <text evidence="4">The sequence shown here is derived from an EMBL/GenBank/DDBJ whole genome shotgun (WGS) entry which is preliminary data.</text>
</comment>
<dbReference type="EC" id="2.7.7.65" evidence="1"/>
<feature type="transmembrane region" description="Helical" evidence="2">
    <location>
        <begin position="50"/>
        <end position="71"/>
    </location>
</feature>
<dbReference type="PANTHER" id="PTHR45138">
    <property type="entry name" value="REGULATORY COMPONENTS OF SENSORY TRANSDUCTION SYSTEM"/>
    <property type="match status" value="1"/>
</dbReference>
<dbReference type="InterPro" id="IPR029787">
    <property type="entry name" value="Nucleotide_cyclase"/>
</dbReference>
<evidence type="ECO:0000313" key="5">
    <source>
        <dbReference type="Proteomes" id="UP000651977"/>
    </source>
</evidence>
<dbReference type="InterPro" id="IPR050469">
    <property type="entry name" value="Diguanylate_Cyclase"/>
</dbReference>
<evidence type="ECO:0000313" key="4">
    <source>
        <dbReference type="EMBL" id="GGB04148.1"/>
    </source>
</evidence>
<dbReference type="PANTHER" id="PTHR45138:SF5">
    <property type="entry name" value="BIFUNCTIONAL PERIPLASMIC SUBSTRATE BINDING PROTEIN_CYTOPLASMIC DIGUANYLATE CYCLASE"/>
    <property type="match status" value="1"/>
</dbReference>
<organism evidence="4 5">
    <name type="scientific">Agarivorans gilvus</name>
    <dbReference type="NCBI Taxonomy" id="680279"/>
    <lineage>
        <taxon>Bacteria</taxon>
        <taxon>Pseudomonadati</taxon>
        <taxon>Pseudomonadota</taxon>
        <taxon>Gammaproteobacteria</taxon>
        <taxon>Alteromonadales</taxon>
        <taxon>Alteromonadaceae</taxon>
        <taxon>Agarivorans</taxon>
    </lineage>
</organism>
<evidence type="ECO:0000256" key="1">
    <source>
        <dbReference type="ARBA" id="ARBA00012528"/>
    </source>
</evidence>
<dbReference type="SUPFAM" id="SSF55073">
    <property type="entry name" value="Nucleotide cyclase"/>
    <property type="match status" value="1"/>
</dbReference>
<dbReference type="InterPro" id="IPR000160">
    <property type="entry name" value="GGDEF_dom"/>
</dbReference>
<dbReference type="SMART" id="SM00267">
    <property type="entry name" value="GGDEF"/>
    <property type="match status" value="1"/>
</dbReference>
<evidence type="ECO:0000259" key="3">
    <source>
        <dbReference type="PROSITE" id="PS50887"/>
    </source>
</evidence>
<feature type="transmembrane region" description="Helical" evidence="2">
    <location>
        <begin position="20"/>
        <end position="38"/>
    </location>
</feature>
<protein>
    <recommendedName>
        <fullName evidence="1">diguanylate cyclase</fullName>
        <ecNumber evidence="1">2.7.7.65</ecNumber>
    </recommendedName>
</protein>
<dbReference type="NCBIfam" id="TIGR00254">
    <property type="entry name" value="GGDEF"/>
    <property type="match status" value="1"/>
</dbReference>
<dbReference type="EMBL" id="BMDY01000008">
    <property type="protein sequence ID" value="GGB04148.1"/>
    <property type="molecule type" value="Genomic_DNA"/>
</dbReference>
<sequence>MLHKILNIGTDKGNRHSVRMTNLFIVLGLPLLLLNVVIQGLEHQITAPEFWLINGLIMLAFCATTLLNYLGHNDLAKAWILVMFVIDISIASTRWFGIESLMFFHLIVVYPVAFLLWQDKPILRRSILVFITLMFLGIFYWPNEPMFPSSIQQKYSTMAMVFINCAILLSIIAKLFSNDTLRAHQELAKQASIDPLTNILNRRELERQLDIQQQELNSIAVMLFDVDNFKAINDRYGHLVGDEALKHLVACISKQLPPNTLFARFGGDEFCILWPNCQRDIAQHFAQQLVEQVAAHPLSLAQHSLNISVSMGLAFETQRKDLSRLLIDADDAMYAAKRCGRNMLVSHWSKPNPPTSP</sequence>
<feature type="domain" description="GGDEF" evidence="3">
    <location>
        <begin position="217"/>
        <end position="349"/>
    </location>
</feature>
<feature type="transmembrane region" description="Helical" evidence="2">
    <location>
        <begin position="102"/>
        <end position="119"/>
    </location>
</feature>
<feature type="transmembrane region" description="Helical" evidence="2">
    <location>
        <begin position="78"/>
        <end position="96"/>
    </location>
</feature>
<keyword evidence="2" id="KW-0812">Transmembrane</keyword>
<proteinExistence type="predicted"/>
<dbReference type="Pfam" id="PF00990">
    <property type="entry name" value="GGDEF"/>
    <property type="match status" value="1"/>
</dbReference>
<keyword evidence="2" id="KW-0472">Membrane</keyword>
<gene>
    <name evidence="4" type="ORF">GCM10007414_16820</name>
</gene>
<dbReference type="RefSeq" id="WP_157051743.1">
    <property type="nucleotide sequence ID" value="NZ_BMDY01000008.1"/>
</dbReference>
<reference evidence="5" key="1">
    <citation type="journal article" date="2019" name="Int. J. Syst. Evol. Microbiol.">
        <title>The Global Catalogue of Microorganisms (GCM) 10K type strain sequencing project: providing services to taxonomists for standard genome sequencing and annotation.</title>
        <authorList>
            <consortium name="The Broad Institute Genomics Platform"/>
            <consortium name="The Broad Institute Genome Sequencing Center for Infectious Disease"/>
            <person name="Wu L."/>
            <person name="Ma J."/>
        </authorList>
    </citation>
    <scope>NUCLEOTIDE SEQUENCE [LARGE SCALE GENOMIC DNA]</scope>
    <source>
        <strain evidence="5">CGMCC 1.10131</strain>
    </source>
</reference>
<dbReference type="CDD" id="cd01949">
    <property type="entry name" value="GGDEF"/>
    <property type="match status" value="1"/>
</dbReference>
<keyword evidence="2" id="KW-1133">Transmembrane helix</keyword>
<dbReference type="InterPro" id="IPR043128">
    <property type="entry name" value="Rev_trsase/Diguanyl_cyclase"/>
</dbReference>
<dbReference type="PROSITE" id="PS50887">
    <property type="entry name" value="GGDEF"/>
    <property type="match status" value="1"/>
</dbReference>
<dbReference type="Proteomes" id="UP000651977">
    <property type="component" value="Unassembled WGS sequence"/>
</dbReference>
<keyword evidence="5" id="KW-1185">Reference proteome</keyword>
<accession>A0ABQ1I1G0</accession>
<evidence type="ECO:0000256" key="2">
    <source>
        <dbReference type="SAM" id="Phobius"/>
    </source>
</evidence>
<feature type="transmembrane region" description="Helical" evidence="2">
    <location>
        <begin position="155"/>
        <end position="176"/>
    </location>
</feature>